<evidence type="ECO:0000256" key="2">
    <source>
        <dbReference type="SAM" id="Phobius"/>
    </source>
</evidence>
<keyword evidence="2" id="KW-0812">Transmembrane</keyword>
<evidence type="ECO:0000313" key="4">
    <source>
        <dbReference type="Proteomes" id="UP000000417"/>
    </source>
</evidence>
<name>Q67P55_SYMTH</name>
<feature type="region of interest" description="Disordered" evidence="1">
    <location>
        <begin position="1"/>
        <end position="31"/>
    </location>
</feature>
<evidence type="ECO:0000313" key="3">
    <source>
        <dbReference type="EMBL" id="BAD40538.1"/>
    </source>
</evidence>
<dbReference type="KEGG" id="sth:STH1553"/>
<dbReference type="AlphaFoldDB" id="Q67P55"/>
<gene>
    <name evidence="3" type="ordered locus">STH1553</name>
</gene>
<accession>Q67P55</accession>
<dbReference type="Proteomes" id="UP000000417">
    <property type="component" value="Chromosome"/>
</dbReference>
<sequence length="154" mass="16237">MKAGRVPDGLLSPRCRGHDGSNAGVAPMPAPPVNRGDGRPVFMAKGGSAMRKIGLGLLILLACAPALYWAPWLSADAAQQRAEASFTSGWTGVVDGCGINCQGCGSVGAERVPFGWRVELEYACGLLPADLPEHHRRTVLFVSAFGTVHRVNQQ</sequence>
<evidence type="ECO:0000256" key="1">
    <source>
        <dbReference type="SAM" id="MobiDB-lite"/>
    </source>
</evidence>
<proteinExistence type="predicted"/>
<organism evidence="3 4">
    <name type="scientific">Symbiobacterium thermophilum (strain DSM 24528 / JCM 14929 / IAM 14863 / T)</name>
    <dbReference type="NCBI Taxonomy" id="292459"/>
    <lineage>
        <taxon>Bacteria</taxon>
        <taxon>Bacillati</taxon>
        <taxon>Bacillota</taxon>
        <taxon>Clostridia</taxon>
        <taxon>Eubacteriales</taxon>
        <taxon>Symbiobacteriaceae</taxon>
        <taxon>Symbiobacterium</taxon>
    </lineage>
</organism>
<protein>
    <submittedName>
        <fullName evidence="3">Uncharacterized protein</fullName>
    </submittedName>
</protein>
<keyword evidence="4" id="KW-1185">Reference proteome</keyword>
<dbReference type="HOGENOM" id="CLU_1703344_0_0_9"/>
<dbReference type="STRING" id="292459.STH1553"/>
<keyword evidence="2" id="KW-0472">Membrane</keyword>
<dbReference type="eggNOG" id="ENOG502ZSYS">
    <property type="taxonomic scope" value="Bacteria"/>
</dbReference>
<dbReference type="EMBL" id="AP006840">
    <property type="protein sequence ID" value="BAD40538.1"/>
    <property type="molecule type" value="Genomic_DNA"/>
</dbReference>
<keyword evidence="2" id="KW-1133">Transmembrane helix</keyword>
<reference evidence="3 4" key="1">
    <citation type="journal article" date="2004" name="Nucleic Acids Res.">
        <title>Genome sequence of Symbiobacterium thermophilum, an uncultivable bacterium that depends on microbial commensalism.</title>
        <authorList>
            <person name="Ueda K."/>
            <person name="Yamashita A."/>
            <person name="Ishikawa J."/>
            <person name="Shimada M."/>
            <person name="Watsuji T."/>
            <person name="Morimura K."/>
            <person name="Ikeda H."/>
            <person name="Hattori M."/>
            <person name="Beppu T."/>
        </authorList>
    </citation>
    <scope>NUCLEOTIDE SEQUENCE [LARGE SCALE GENOMIC DNA]</scope>
    <source>
        <strain evidence="4">T / IAM 14863</strain>
    </source>
</reference>
<feature type="transmembrane region" description="Helical" evidence="2">
    <location>
        <begin position="53"/>
        <end position="72"/>
    </location>
</feature>